<evidence type="ECO:0000256" key="1">
    <source>
        <dbReference type="ARBA" id="ARBA00022741"/>
    </source>
</evidence>
<dbReference type="Proteomes" id="UP000768163">
    <property type="component" value="Unassembled WGS sequence"/>
</dbReference>
<dbReference type="GO" id="GO:0140664">
    <property type="term" value="F:ATP-dependent DNA damage sensor activity"/>
    <property type="evidence" value="ECO:0007669"/>
    <property type="project" value="InterPro"/>
</dbReference>
<feature type="domain" description="DNA mismatch repair proteins mutS family" evidence="4">
    <location>
        <begin position="388"/>
        <end position="584"/>
    </location>
</feature>
<dbReference type="InterPro" id="IPR012401">
    <property type="entry name" value="DNA-bd_MutS2_arc"/>
</dbReference>
<gene>
    <name evidence="6" type="ORF">GW779_05540</name>
    <name evidence="5" type="ORF">GW910_03200</name>
</gene>
<sequence length="587" mass="67058">MSILKTSDARAVHKEVSEIIRRYIITKKARENFSLNLLGDAKDILAMHEKILKYSRIDNAVIDKIRENLNSFELKKAGDFFVNRTVIVPDDEAYERYIWIKKYCDLMVSNNNNEGFDEKQHLIIANSDTPVEEILPEFFIINFAANKETIKKIYDIYSLLWDCNIETNTNVDTEKLKEISDIIAYINKKCEINTEEISRKKALIKNFKYIIEQHKEKINSEILKDVEKRGMKIDVKELLMKNLQSISQIPEVSQIINASVENHIAEIVNDFNISKAKIVSVFEKDYPVQTDENEINKFLDETNREILETEYEYKVKAAKKLIKFEFIECLCENIYSLDEILGIVKFMKDNNAVMPKISNTLLFKGAKNLLISNSVDVSYSLGGDLERRKIAMLTGANSGGKTTLLKTILHIQILAQSGIPVCAEYCEFPVVNEIYFLSKHTGTLSAGAFESTLKAIAKILISGNKKIVLMDELEAITEPGAAAKMISAIFEILTENDNFAVIVTHLSDEILKYVSKDVRVDGIEATGLDENLNLIVDRQPKFNKIGKSTPELIVERLYRLNAADDKRTEKAEGEIYKRIFEKMKKQV</sequence>
<keyword evidence="1" id="KW-0547">Nucleotide-binding</keyword>
<evidence type="ECO:0000313" key="6">
    <source>
        <dbReference type="EMBL" id="NCS91847.1"/>
    </source>
</evidence>
<dbReference type="InterPro" id="IPR045076">
    <property type="entry name" value="MutS"/>
</dbReference>
<dbReference type="Pfam" id="PF00488">
    <property type="entry name" value="MutS_V"/>
    <property type="match status" value="1"/>
</dbReference>
<evidence type="ECO:0000313" key="5">
    <source>
        <dbReference type="EMBL" id="NCN65066.1"/>
    </source>
</evidence>
<name>A0A8J8CKW4_9ARCH</name>
<reference evidence="6" key="1">
    <citation type="submission" date="2019-11" db="EMBL/GenBank/DDBJ databases">
        <title>Lipid analysis of CO2-rich subsurface aquifers suggests an autotrophy-based deep biosphere with lysolipids enriched in CPR bacteria.</title>
        <authorList>
            <person name="Probst A.J."/>
            <person name="Elling F.J."/>
            <person name="Castelle C.J."/>
            <person name="Zhu Q."/>
            <person name="Elvert M."/>
            <person name="Birarda G."/>
            <person name="Holman H.-Y."/>
            <person name="Lane K.R."/>
            <person name="Ladd B."/>
            <person name="Ryan M.C."/>
            <person name="Woyke T."/>
            <person name="Hinrichs K.-U."/>
            <person name="Banfield J.F."/>
        </authorList>
    </citation>
    <scope>NUCLEOTIDE SEQUENCE</scope>
    <source>
        <strain evidence="5">CG_2015-01_33_1645</strain>
        <strain evidence="6">CG_2015-04_33_537</strain>
    </source>
</reference>
<dbReference type="InterPro" id="IPR000432">
    <property type="entry name" value="DNA_mismatch_repair_MutS_C"/>
</dbReference>
<dbReference type="PANTHER" id="PTHR11361">
    <property type="entry name" value="DNA MISMATCH REPAIR PROTEIN MUTS FAMILY MEMBER"/>
    <property type="match status" value="1"/>
</dbReference>
<evidence type="ECO:0000259" key="4">
    <source>
        <dbReference type="SMART" id="SM00534"/>
    </source>
</evidence>
<dbReference type="PANTHER" id="PTHR11361:SF125">
    <property type="entry name" value="DNA-BINDING PROTEIN MUTS2"/>
    <property type="match status" value="1"/>
</dbReference>
<dbReference type="SUPFAM" id="SSF52540">
    <property type="entry name" value="P-loop containing nucleoside triphosphate hydrolases"/>
    <property type="match status" value="1"/>
</dbReference>
<dbReference type="InterPro" id="IPR027417">
    <property type="entry name" value="P-loop_NTPase"/>
</dbReference>
<accession>A0A8J8CKW4</accession>
<evidence type="ECO:0000256" key="2">
    <source>
        <dbReference type="ARBA" id="ARBA00022840"/>
    </source>
</evidence>
<dbReference type="Gene3D" id="3.40.50.300">
    <property type="entry name" value="P-loop containing nucleotide triphosphate hydrolases"/>
    <property type="match status" value="1"/>
</dbReference>
<dbReference type="Proteomes" id="UP000738826">
    <property type="component" value="Unassembled WGS sequence"/>
</dbReference>
<dbReference type="AlphaFoldDB" id="A0A8J8CKW4"/>
<protein>
    <recommendedName>
        <fullName evidence="4">DNA mismatch repair proteins mutS family domain-containing protein</fullName>
    </recommendedName>
</protein>
<dbReference type="EMBL" id="JAACQH010000115">
    <property type="protein sequence ID" value="NCS91847.1"/>
    <property type="molecule type" value="Genomic_DNA"/>
</dbReference>
<dbReference type="EMBL" id="JAACVF010000079">
    <property type="protein sequence ID" value="NCN65066.1"/>
    <property type="molecule type" value="Genomic_DNA"/>
</dbReference>
<proteinExistence type="predicted"/>
<evidence type="ECO:0000256" key="3">
    <source>
        <dbReference type="ARBA" id="ARBA00023125"/>
    </source>
</evidence>
<keyword evidence="3" id="KW-0238">DNA-binding</keyword>
<organism evidence="6 7">
    <name type="scientific">Candidatus Altarchaeum hamiconexum</name>
    <dbReference type="NCBI Taxonomy" id="1803513"/>
    <lineage>
        <taxon>Archaea</taxon>
        <taxon>Candidatus Altarchaeota</taxon>
        <taxon>Candidatus Altiarchaeia</taxon>
        <taxon>Candidatus Altarchaeales</taxon>
        <taxon>Candidatus Altarchaeaceae</taxon>
        <taxon>Candidatus Altarchaeum</taxon>
    </lineage>
</organism>
<evidence type="ECO:0000313" key="7">
    <source>
        <dbReference type="Proteomes" id="UP000738826"/>
    </source>
</evidence>
<dbReference type="GO" id="GO:0005524">
    <property type="term" value="F:ATP binding"/>
    <property type="evidence" value="ECO:0007669"/>
    <property type="project" value="UniProtKB-KW"/>
</dbReference>
<dbReference type="GO" id="GO:0006298">
    <property type="term" value="P:mismatch repair"/>
    <property type="evidence" value="ECO:0007669"/>
    <property type="project" value="InterPro"/>
</dbReference>
<comment type="caution">
    <text evidence="6">The sequence shown here is derived from an EMBL/GenBank/DDBJ whole genome shotgun (WGS) entry which is preliminary data.</text>
</comment>
<dbReference type="GO" id="GO:0030983">
    <property type="term" value="F:mismatched DNA binding"/>
    <property type="evidence" value="ECO:0007669"/>
    <property type="project" value="InterPro"/>
</dbReference>
<dbReference type="SMART" id="SM00534">
    <property type="entry name" value="MUTSac"/>
    <property type="match status" value="1"/>
</dbReference>
<keyword evidence="2" id="KW-0067">ATP-binding</keyword>
<dbReference type="PIRSF" id="PIRSF029254">
    <property type="entry name" value="MutS_C_archaeal"/>
    <property type="match status" value="1"/>
</dbReference>